<dbReference type="InterPro" id="IPR002579">
    <property type="entry name" value="Met_Sox_Rdtase_MsrB_dom"/>
</dbReference>
<dbReference type="PANTHER" id="PTHR10173">
    <property type="entry name" value="METHIONINE SULFOXIDE REDUCTASE"/>
    <property type="match status" value="1"/>
</dbReference>
<dbReference type="EMBL" id="UINC01154411">
    <property type="protein sequence ID" value="SVD49681.1"/>
    <property type="molecule type" value="Genomic_DNA"/>
</dbReference>
<dbReference type="InterPro" id="IPR011057">
    <property type="entry name" value="Mss4-like_sf"/>
</dbReference>
<dbReference type="Gene3D" id="2.170.150.20">
    <property type="entry name" value="Peptide methionine sulfoxide reductase"/>
    <property type="match status" value="1"/>
</dbReference>
<dbReference type="SUPFAM" id="SSF51316">
    <property type="entry name" value="Mss4-like"/>
    <property type="match status" value="1"/>
</dbReference>
<dbReference type="GO" id="GO:0033743">
    <property type="term" value="F:peptide-methionine (R)-S-oxide reductase activity"/>
    <property type="evidence" value="ECO:0007669"/>
    <property type="project" value="InterPro"/>
</dbReference>
<dbReference type="GO" id="GO:0030091">
    <property type="term" value="P:protein repair"/>
    <property type="evidence" value="ECO:0007669"/>
    <property type="project" value="InterPro"/>
</dbReference>
<dbReference type="GO" id="GO:0006979">
    <property type="term" value="P:response to oxidative stress"/>
    <property type="evidence" value="ECO:0007669"/>
    <property type="project" value="InterPro"/>
</dbReference>
<dbReference type="PANTHER" id="PTHR10173:SF59">
    <property type="entry name" value="PEPTIDE METHIONINE SULFOXIDE REDUCTASE MSRA_MSRB"/>
    <property type="match status" value="1"/>
</dbReference>
<dbReference type="Pfam" id="PF01641">
    <property type="entry name" value="SelR"/>
    <property type="match status" value="1"/>
</dbReference>
<proteinExistence type="inferred from homology"/>
<dbReference type="InterPro" id="IPR028427">
    <property type="entry name" value="Met_Sox_Rdtase_MsrB"/>
</dbReference>
<dbReference type="AlphaFoldDB" id="A0A382VUU5"/>
<name>A0A382VUU5_9ZZZZ</name>
<dbReference type="FunFam" id="2.170.150.20:FF:000003">
    <property type="entry name" value="Peptide methionine sulfoxide reductase MsrB"/>
    <property type="match status" value="1"/>
</dbReference>
<feature type="domain" description="MsrB" evidence="2">
    <location>
        <begin position="55"/>
        <end position="177"/>
    </location>
</feature>
<accession>A0A382VUU5</accession>
<dbReference type="PROSITE" id="PS51790">
    <property type="entry name" value="MSRB"/>
    <property type="match status" value="1"/>
</dbReference>
<dbReference type="HAMAP" id="MF_01400">
    <property type="entry name" value="MsrB"/>
    <property type="match status" value="1"/>
</dbReference>
<gene>
    <name evidence="3" type="ORF">METZ01_LOCUS402535</name>
</gene>
<keyword evidence="1" id="KW-0560">Oxidoreductase</keyword>
<dbReference type="NCBIfam" id="TIGR00357">
    <property type="entry name" value="peptide-methionine (R)-S-oxide reductase MsrB"/>
    <property type="match status" value="1"/>
</dbReference>
<protein>
    <recommendedName>
        <fullName evidence="2">MsrB domain-containing protein</fullName>
    </recommendedName>
</protein>
<sequence length="193" mass="21946">MRLYVLYFVLLVLLVVLQLVYRPDVNAQVEIEGYDMSKVNIIDTPFWCSATPEERAEAISKLTEEQKLVSLQDGTERPFSNEYWENKEKGIYVDVVSGEPLFSSNDKFDSGTGWPSFDRPIEGVNVKEISDTSLGIVRTEVRSEFGDTHLGHLFDDGPTKTGLRYCINSASLAFIPVNELKEKGYEDFIKLFE</sequence>
<reference evidence="3" key="1">
    <citation type="submission" date="2018-05" db="EMBL/GenBank/DDBJ databases">
        <authorList>
            <person name="Lanie J.A."/>
            <person name="Ng W.-L."/>
            <person name="Kazmierczak K.M."/>
            <person name="Andrzejewski T.M."/>
            <person name="Davidsen T.M."/>
            <person name="Wayne K.J."/>
            <person name="Tettelin H."/>
            <person name="Glass J.I."/>
            <person name="Rusch D."/>
            <person name="Podicherti R."/>
            <person name="Tsui H.-C.T."/>
            <person name="Winkler M.E."/>
        </authorList>
    </citation>
    <scope>NUCLEOTIDE SEQUENCE</scope>
</reference>
<dbReference type="GO" id="GO:0005737">
    <property type="term" value="C:cytoplasm"/>
    <property type="evidence" value="ECO:0007669"/>
    <property type="project" value="TreeGrafter"/>
</dbReference>
<evidence type="ECO:0000256" key="1">
    <source>
        <dbReference type="ARBA" id="ARBA00023002"/>
    </source>
</evidence>
<evidence type="ECO:0000313" key="3">
    <source>
        <dbReference type="EMBL" id="SVD49681.1"/>
    </source>
</evidence>
<organism evidence="3">
    <name type="scientific">marine metagenome</name>
    <dbReference type="NCBI Taxonomy" id="408172"/>
    <lineage>
        <taxon>unclassified sequences</taxon>
        <taxon>metagenomes</taxon>
        <taxon>ecological metagenomes</taxon>
    </lineage>
</organism>
<evidence type="ECO:0000259" key="2">
    <source>
        <dbReference type="PROSITE" id="PS51790"/>
    </source>
</evidence>